<dbReference type="OrthoDB" id="1844152at2759"/>
<dbReference type="SUPFAM" id="SSF48264">
    <property type="entry name" value="Cytochrome P450"/>
    <property type="match status" value="1"/>
</dbReference>
<evidence type="ECO:0000313" key="8">
    <source>
        <dbReference type="EMBL" id="KAG5644943.1"/>
    </source>
</evidence>
<evidence type="ECO:0000256" key="7">
    <source>
        <dbReference type="RuleBase" id="RU000461"/>
    </source>
</evidence>
<dbReference type="AlphaFoldDB" id="A0A9P7GA35"/>
<keyword evidence="3 6" id="KW-0479">Metal-binding</keyword>
<dbReference type="EMBL" id="JABCKV010000054">
    <property type="protein sequence ID" value="KAG5644943.1"/>
    <property type="molecule type" value="Genomic_DNA"/>
</dbReference>
<evidence type="ECO:0000256" key="1">
    <source>
        <dbReference type="ARBA" id="ARBA00001971"/>
    </source>
</evidence>
<proteinExistence type="inferred from homology"/>
<reference evidence="8" key="1">
    <citation type="submission" date="2020-07" db="EMBL/GenBank/DDBJ databases">
        <authorList>
            <person name="Nieuwenhuis M."/>
            <person name="Van De Peppel L.J.J."/>
        </authorList>
    </citation>
    <scope>NUCLEOTIDE SEQUENCE</scope>
    <source>
        <strain evidence="8">AP01</strain>
        <tissue evidence="8">Mycelium</tissue>
    </source>
</reference>
<keyword evidence="6 7" id="KW-0349">Heme</keyword>
<evidence type="ECO:0008006" key="10">
    <source>
        <dbReference type="Google" id="ProtNLM"/>
    </source>
</evidence>
<dbReference type="PANTHER" id="PTHR46206">
    <property type="entry name" value="CYTOCHROME P450"/>
    <property type="match status" value="1"/>
</dbReference>
<reference evidence="8" key="2">
    <citation type="submission" date="2021-10" db="EMBL/GenBank/DDBJ databases">
        <title>Phylogenomics reveals ancestral predisposition of the termite-cultivated fungus Termitomyces towards a domesticated lifestyle.</title>
        <authorList>
            <person name="Auxier B."/>
            <person name="Grum-Grzhimaylo A."/>
            <person name="Cardenas M.E."/>
            <person name="Lodge J.D."/>
            <person name="Laessoe T."/>
            <person name="Pedersen O."/>
            <person name="Smith M.E."/>
            <person name="Kuyper T.W."/>
            <person name="Franco-Molano E.A."/>
            <person name="Baroni T.J."/>
            <person name="Aanen D.K."/>
        </authorList>
    </citation>
    <scope>NUCLEOTIDE SEQUENCE</scope>
    <source>
        <strain evidence="8">AP01</strain>
        <tissue evidence="8">Mycelium</tissue>
    </source>
</reference>
<comment type="cofactor">
    <cofactor evidence="1 6">
        <name>heme</name>
        <dbReference type="ChEBI" id="CHEBI:30413"/>
    </cofactor>
</comment>
<protein>
    <recommendedName>
        <fullName evidence="10">Cytochrome P450</fullName>
    </recommendedName>
</protein>
<feature type="binding site" description="axial binding residue" evidence="6">
    <location>
        <position position="416"/>
    </location>
    <ligand>
        <name>heme</name>
        <dbReference type="ChEBI" id="CHEBI:30413"/>
    </ligand>
    <ligandPart>
        <name>Fe</name>
        <dbReference type="ChEBI" id="CHEBI:18248"/>
    </ligandPart>
</feature>
<evidence type="ECO:0000256" key="3">
    <source>
        <dbReference type="ARBA" id="ARBA00022723"/>
    </source>
</evidence>
<sequence>MSTVLVLYYSRRLQLNKIPTIGPSGILTSYLGAYKVLFNARDMIQEGYSKYRGGIFKVPGISSWIIVVSGPKLVDELRKAKDAEISLHEAGRETLQIEHTIGPSVQHDPYHISIVRSALTRSLVERFPDVQDEITTAFAEHIPPTEDWSTVVALPIIMEIVCRTSNRLFVGLPLCRDPDYISLNIEFTVDVMKAATAINLFPTFLKPLKRAMSLLGPTINERLRQEELYGKDWPGKPNDALSWLLDIANGDQRTVRDLTLRILAINFAAIHTTSMAFTQILFDLAAHPSYVPALREEIETVIREDGLTKMSLHKMRKLDSFIKESQRIGGNGVLAMPRKVLKDFTFSDGTVVPKGYLIAVANFSMHHDEEHYTNPNEFEGFRFAHFRDSETEGFSKHQMVSLGLDYIVFGHGRHACPGRFFAVNELKAILAHVLLNYDVAFETGERPADRWFGFASVPDPTASIMFRKRCS</sequence>
<dbReference type="Gene3D" id="1.10.630.10">
    <property type="entry name" value="Cytochrome P450"/>
    <property type="match status" value="1"/>
</dbReference>
<dbReference type="InterPro" id="IPR002401">
    <property type="entry name" value="Cyt_P450_E_grp-I"/>
</dbReference>
<evidence type="ECO:0000256" key="6">
    <source>
        <dbReference type="PIRSR" id="PIRSR602401-1"/>
    </source>
</evidence>
<dbReference type="InterPro" id="IPR036396">
    <property type="entry name" value="Cyt_P450_sf"/>
</dbReference>
<evidence type="ECO:0000256" key="2">
    <source>
        <dbReference type="ARBA" id="ARBA00010617"/>
    </source>
</evidence>
<comment type="caution">
    <text evidence="8">The sequence shown here is derived from an EMBL/GenBank/DDBJ whole genome shotgun (WGS) entry which is preliminary data.</text>
</comment>
<dbReference type="InterPro" id="IPR017972">
    <property type="entry name" value="Cyt_P450_CS"/>
</dbReference>
<dbReference type="PROSITE" id="PS00086">
    <property type="entry name" value="CYTOCHROME_P450"/>
    <property type="match status" value="1"/>
</dbReference>
<dbReference type="PRINTS" id="PR00463">
    <property type="entry name" value="EP450I"/>
</dbReference>
<dbReference type="GO" id="GO:0004497">
    <property type="term" value="F:monooxygenase activity"/>
    <property type="evidence" value="ECO:0007669"/>
    <property type="project" value="UniProtKB-KW"/>
</dbReference>
<dbReference type="Pfam" id="PF00067">
    <property type="entry name" value="p450"/>
    <property type="match status" value="1"/>
</dbReference>
<keyword evidence="9" id="KW-1185">Reference proteome</keyword>
<dbReference type="GO" id="GO:0020037">
    <property type="term" value="F:heme binding"/>
    <property type="evidence" value="ECO:0007669"/>
    <property type="project" value="InterPro"/>
</dbReference>
<comment type="similarity">
    <text evidence="2 7">Belongs to the cytochrome P450 family.</text>
</comment>
<name>A0A9P7GA35_9AGAR</name>
<keyword evidence="7" id="KW-0503">Monooxygenase</keyword>
<evidence type="ECO:0000256" key="4">
    <source>
        <dbReference type="ARBA" id="ARBA00023002"/>
    </source>
</evidence>
<accession>A0A9P7GA35</accession>
<gene>
    <name evidence="8" type="ORF">DXG03_007408</name>
</gene>
<dbReference type="CDD" id="cd11041">
    <property type="entry name" value="CYP503A1-like"/>
    <property type="match status" value="1"/>
</dbReference>
<dbReference type="GO" id="GO:0005506">
    <property type="term" value="F:iron ion binding"/>
    <property type="evidence" value="ECO:0007669"/>
    <property type="project" value="InterPro"/>
</dbReference>
<evidence type="ECO:0000256" key="5">
    <source>
        <dbReference type="ARBA" id="ARBA00023004"/>
    </source>
</evidence>
<dbReference type="GO" id="GO:0016705">
    <property type="term" value="F:oxidoreductase activity, acting on paired donors, with incorporation or reduction of molecular oxygen"/>
    <property type="evidence" value="ECO:0007669"/>
    <property type="project" value="InterPro"/>
</dbReference>
<evidence type="ECO:0000313" key="9">
    <source>
        <dbReference type="Proteomes" id="UP000775547"/>
    </source>
</evidence>
<dbReference type="Proteomes" id="UP000775547">
    <property type="component" value="Unassembled WGS sequence"/>
</dbReference>
<organism evidence="8 9">
    <name type="scientific">Asterophora parasitica</name>
    <dbReference type="NCBI Taxonomy" id="117018"/>
    <lineage>
        <taxon>Eukaryota</taxon>
        <taxon>Fungi</taxon>
        <taxon>Dikarya</taxon>
        <taxon>Basidiomycota</taxon>
        <taxon>Agaricomycotina</taxon>
        <taxon>Agaricomycetes</taxon>
        <taxon>Agaricomycetidae</taxon>
        <taxon>Agaricales</taxon>
        <taxon>Tricholomatineae</taxon>
        <taxon>Lyophyllaceae</taxon>
        <taxon>Asterophora</taxon>
    </lineage>
</organism>
<keyword evidence="4 7" id="KW-0560">Oxidoreductase</keyword>
<dbReference type="InterPro" id="IPR001128">
    <property type="entry name" value="Cyt_P450"/>
</dbReference>
<keyword evidence="5 6" id="KW-0408">Iron</keyword>